<dbReference type="Proteomes" id="UP000834106">
    <property type="component" value="Chromosome 1"/>
</dbReference>
<evidence type="ECO:0000313" key="2">
    <source>
        <dbReference type="Proteomes" id="UP000834106"/>
    </source>
</evidence>
<keyword evidence="2" id="KW-1185">Reference proteome</keyword>
<protein>
    <submittedName>
        <fullName evidence="1">Uncharacterized protein</fullName>
    </submittedName>
</protein>
<name>A0AAD1YN26_9LAMI</name>
<gene>
    <name evidence="1" type="ORF">FPE_LOCUS1795</name>
</gene>
<dbReference type="EMBL" id="OU503036">
    <property type="protein sequence ID" value="CAI9754364.1"/>
    <property type="molecule type" value="Genomic_DNA"/>
</dbReference>
<dbReference type="AlphaFoldDB" id="A0AAD1YN26"/>
<organism evidence="1 2">
    <name type="scientific">Fraxinus pennsylvanica</name>
    <dbReference type="NCBI Taxonomy" id="56036"/>
    <lineage>
        <taxon>Eukaryota</taxon>
        <taxon>Viridiplantae</taxon>
        <taxon>Streptophyta</taxon>
        <taxon>Embryophyta</taxon>
        <taxon>Tracheophyta</taxon>
        <taxon>Spermatophyta</taxon>
        <taxon>Magnoliopsida</taxon>
        <taxon>eudicotyledons</taxon>
        <taxon>Gunneridae</taxon>
        <taxon>Pentapetalae</taxon>
        <taxon>asterids</taxon>
        <taxon>lamiids</taxon>
        <taxon>Lamiales</taxon>
        <taxon>Oleaceae</taxon>
        <taxon>Oleeae</taxon>
        <taxon>Fraxinus</taxon>
    </lineage>
</organism>
<evidence type="ECO:0000313" key="1">
    <source>
        <dbReference type="EMBL" id="CAI9754364.1"/>
    </source>
</evidence>
<reference evidence="1" key="1">
    <citation type="submission" date="2023-05" db="EMBL/GenBank/DDBJ databases">
        <authorList>
            <person name="Huff M."/>
        </authorList>
    </citation>
    <scope>NUCLEOTIDE SEQUENCE</scope>
</reference>
<proteinExistence type="predicted"/>
<sequence length="145" mass="16378">MVGIEGHNPSGHCLIASKIVDCVPLSVSSNDNLPPGKKQAMDTNIHSIDPSQETRELSLVCHEFHFTAYIELDSKIGMATGKTLLVANPIEIFGRPSSTDNRQYSFLPFQLRQPPYPTGRRFDRMHQNIWGLQRSHRPLIVDNFH</sequence>
<accession>A0AAD1YN26</accession>